<dbReference type="GO" id="GO:0046872">
    <property type="term" value="F:metal ion binding"/>
    <property type="evidence" value="ECO:0007669"/>
    <property type="project" value="UniProtKB-KW"/>
</dbReference>
<name>A0A0D3JDZ8_EMIH1</name>
<dbReference type="Proteomes" id="UP000013827">
    <property type="component" value="Unassembled WGS sequence"/>
</dbReference>
<accession>A0A0D3JDZ8</accession>
<dbReference type="Pfam" id="PF13359">
    <property type="entry name" value="DDE_Tnp_4"/>
    <property type="match status" value="1"/>
</dbReference>
<proteinExistence type="predicted"/>
<comment type="cofactor">
    <cofactor evidence="1">
        <name>a divalent metal cation</name>
        <dbReference type="ChEBI" id="CHEBI:60240"/>
    </cofactor>
</comment>
<evidence type="ECO:0000313" key="5">
    <source>
        <dbReference type="Proteomes" id="UP000013827"/>
    </source>
</evidence>
<evidence type="ECO:0000259" key="3">
    <source>
        <dbReference type="Pfam" id="PF13359"/>
    </source>
</evidence>
<organism evidence="4 5">
    <name type="scientific">Emiliania huxleyi (strain CCMP1516)</name>
    <dbReference type="NCBI Taxonomy" id="280463"/>
    <lineage>
        <taxon>Eukaryota</taxon>
        <taxon>Haptista</taxon>
        <taxon>Haptophyta</taxon>
        <taxon>Prymnesiophyceae</taxon>
        <taxon>Isochrysidales</taxon>
        <taxon>Noelaerhabdaceae</taxon>
        <taxon>Emiliania</taxon>
    </lineage>
</organism>
<sequence length="300" mass="33880">MDMAKFAQSTVHADTGYPAVVVQMIWDKYSGPDASFRGQLPPAPTQSDELCRAGHLYVLLIYIHKHHSPQDAHYYRLPAYPEIKISKDTIYRKVLPLGRALVGIIDEVDFNRRLDPFNHPAVSAFKYHYTTLWDTFPIYVPEPSDFALAALLYQPKYGACCYKIQMGISFTGEIVAFSGLYFGTVHDIAIWRATSPSLALFPWELGMADLAYVGAAGLVTKIKGAVAPADILFNNIHEHIRNRIENVISKVKAHRIFQPGVFRGTYENIEMATMITGHLTALEQRLYPRFPGYGPWQHAY</sequence>
<keyword evidence="5" id="KW-1185">Reference proteome</keyword>
<protein>
    <recommendedName>
        <fullName evidence="3">DDE Tnp4 domain-containing protein</fullName>
    </recommendedName>
</protein>
<evidence type="ECO:0000313" key="4">
    <source>
        <dbReference type="EnsemblProtists" id="EOD21733"/>
    </source>
</evidence>
<reference evidence="4" key="2">
    <citation type="submission" date="2024-10" db="UniProtKB">
        <authorList>
            <consortium name="EnsemblProtists"/>
        </authorList>
    </citation>
    <scope>IDENTIFICATION</scope>
</reference>
<reference evidence="5" key="1">
    <citation type="journal article" date="2013" name="Nature">
        <title>Pan genome of the phytoplankton Emiliania underpins its global distribution.</title>
        <authorList>
            <person name="Read B.A."/>
            <person name="Kegel J."/>
            <person name="Klute M.J."/>
            <person name="Kuo A."/>
            <person name="Lefebvre S.C."/>
            <person name="Maumus F."/>
            <person name="Mayer C."/>
            <person name="Miller J."/>
            <person name="Monier A."/>
            <person name="Salamov A."/>
            <person name="Young J."/>
            <person name="Aguilar M."/>
            <person name="Claverie J.M."/>
            <person name="Frickenhaus S."/>
            <person name="Gonzalez K."/>
            <person name="Herman E.K."/>
            <person name="Lin Y.C."/>
            <person name="Napier J."/>
            <person name="Ogata H."/>
            <person name="Sarno A.F."/>
            <person name="Shmutz J."/>
            <person name="Schroeder D."/>
            <person name="de Vargas C."/>
            <person name="Verret F."/>
            <person name="von Dassow P."/>
            <person name="Valentin K."/>
            <person name="Van de Peer Y."/>
            <person name="Wheeler G."/>
            <person name="Dacks J.B."/>
            <person name="Delwiche C.F."/>
            <person name="Dyhrman S.T."/>
            <person name="Glockner G."/>
            <person name="John U."/>
            <person name="Richards T."/>
            <person name="Worden A.Z."/>
            <person name="Zhang X."/>
            <person name="Grigoriev I.V."/>
            <person name="Allen A.E."/>
            <person name="Bidle K."/>
            <person name="Borodovsky M."/>
            <person name="Bowler C."/>
            <person name="Brownlee C."/>
            <person name="Cock J.M."/>
            <person name="Elias M."/>
            <person name="Gladyshev V.N."/>
            <person name="Groth M."/>
            <person name="Guda C."/>
            <person name="Hadaegh A."/>
            <person name="Iglesias-Rodriguez M.D."/>
            <person name="Jenkins J."/>
            <person name="Jones B.M."/>
            <person name="Lawson T."/>
            <person name="Leese F."/>
            <person name="Lindquist E."/>
            <person name="Lobanov A."/>
            <person name="Lomsadze A."/>
            <person name="Malik S.B."/>
            <person name="Marsh M.E."/>
            <person name="Mackinder L."/>
            <person name="Mock T."/>
            <person name="Mueller-Roeber B."/>
            <person name="Pagarete A."/>
            <person name="Parker M."/>
            <person name="Probert I."/>
            <person name="Quesneville H."/>
            <person name="Raines C."/>
            <person name="Rensing S.A."/>
            <person name="Riano-Pachon D.M."/>
            <person name="Richier S."/>
            <person name="Rokitta S."/>
            <person name="Shiraiwa Y."/>
            <person name="Soanes D.M."/>
            <person name="van der Giezen M."/>
            <person name="Wahlund T.M."/>
            <person name="Williams B."/>
            <person name="Wilson W."/>
            <person name="Wolfe G."/>
            <person name="Wurch L.L."/>
        </authorList>
    </citation>
    <scope>NUCLEOTIDE SEQUENCE</scope>
</reference>
<dbReference type="InterPro" id="IPR027806">
    <property type="entry name" value="HARBI1_dom"/>
</dbReference>
<dbReference type="eggNOG" id="ENOG502SU26">
    <property type="taxonomic scope" value="Eukaryota"/>
</dbReference>
<dbReference type="EnsemblProtists" id="EOD21733">
    <property type="protein sequence ID" value="EOD21733"/>
    <property type="gene ID" value="EMIHUDRAFT_421557"/>
</dbReference>
<dbReference type="KEGG" id="ehx:EMIHUDRAFT_421557"/>
<feature type="domain" description="DDE Tnp4" evidence="3">
    <location>
        <begin position="134"/>
        <end position="260"/>
    </location>
</feature>
<evidence type="ECO:0000256" key="2">
    <source>
        <dbReference type="ARBA" id="ARBA00022723"/>
    </source>
</evidence>
<dbReference type="PaxDb" id="2903-EOD21733"/>
<dbReference type="GeneID" id="17267240"/>
<dbReference type="AlphaFoldDB" id="A0A0D3JDZ8"/>
<evidence type="ECO:0000256" key="1">
    <source>
        <dbReference type="ARBA" id="ARBA00001968"/>
    </source>
</evidence>
<dbReference type="RefSeq" id="XP_005774162.1">
    <property type="nucleotide sequence ID" value="XM_005774105.1"/>
</dbReference>
<keyword evidence="2" id="KW-0479">Metal-binding</keyword>
<dbReference type="OMA" id="HILAGHR"/>
<dbReference type="HOGENOM" id="CLU_928830_0_0_1"/>